<feature type="transmembrane region" description="Helical" evidence="1">
    <location>
        <begin position="20"/>
        <end position="38"/>
    </location>
</feature>
<keyword evidence="1" id="KW-0472">Membrane</keyword>
<proteinExistence type="predicted"/>
<keyword evidence="1" id="KW-1133">Transmembrane helix</keyword>
<dbReference type="PANTHER" id="PTHR34219:SF3">
    <property type="entry name" value="BLL7967 PROTEIN"/>
    <property type="match status" value="1"/>
</dbReference>
<evidence type="ECO:0000313" key="3">
    <source>
        <dbReference type="Proteomes" id="UP000605099"/>
    </source>
</evidence>
<dbReference type="Proteomes" id="UP000605099">
    <property type="component" value="Unassembled WGS sequence"/>
</dbReference>
<evidence type="ECO:0000256" key="1">
    <source>
        <dbReference type="SAM" id="Phobius"/>
    </source>
</evidence>
<feature type="transmembrane region" description="Helical" evidence="1">
    <location>
        <begin position="145"/>
        <end position="169"/>
    </location>
</feature>
<feature type="transmembrane region" description="Helical" evidence="1">
    <location>
        <begin position="190"/>
        <end position="212"/>
    </location>
</feature>
<dbReference type="PANTHER" id="PTHR34219">
    <property type="entry name" value="IRON-REGULATED INNER MEMBRANE PROTEIN-RELATED"/>
    <property type="match status" value="1"/>
</dbReference>
<gene>
    <name evidence="2" type="ORF">GCM10011349_09310</name>
</gene>
<evidence type="ECO:0008006" key="4">
    <source>
        <dbReference type="Google" id="ProtNLM"/>
    </source>
</evidence>
<comment type="caution">
    <text evidence="2">The sequence shown here is derived from an EMBL/GenBank/DDBJ whole genome shotgun (WGS) entry which is preliminary data.</text>
</comment>
<dbReference type="InterPro" id="IPR005625">
    <property type="entry name" value="PepSY-ass_TM"/>
</dbReference>
<evidence type="ECO:0000313" key="2">
    <source>
        <dbReference type="EMBL" id="GGN44354.1"/>
    </source>
</evidence>
<protein>
    <recommendedName>
        <fullName evidence="4">Peptidase</fullName>
    </recommendedName>
</protein>
<accession>A0ABQ2JFQ1</accession>
<organism evidence="2 3">
    <name type="scientific">Novosphingobium indicum</name>
    <dbReference type="NCBI Taxonomy" id="462949"/>
    <lineage>
        <taxon>Bacteria</taxon>
        <taxon>Pseudomonadati</taxon>
        <taxon>Pseudomonadota</taxon>
        <taxon>Alphaproteobacteria</taxon>
        <taxon>Sphingomonadales</taxon>
        <taxon>Sphingomonadaceae</taxon>
        <taxon>Novosphingobium</taxon>
    </lineage>
</organism>
<dbReference type="EMBL" id="BMLK01000004">
    <property type="protein sequence ID" value="GGN44354.1"/>
    <property type="molecule type" value="Genomic_DNA"/>
</dbReference>
<dbReference type="Pfam" id="PF03929">
    <property type="entry name" value="PepSY_TM"/>
    <property type="match status" value="1"/>
</dbReference>
<feature type="transmembrane region" description="Helical" evidence="1">
    <location>
        <begin position="336"/>
        <end position="357"/>
    </location>
</feature>
<name>A0ABQ2JFQ1_9SPHN</name>
<reference evidence="3" key="1">
    <citation type="journal article" date="2019" name="Int. J. Syst. Evol. Microbiol.">
        <title>The Global Catalogue of Microorganisms (GCM) 10K type strain sequencing project: providing services to taxonomists for standard genome sequencing and annotation.</title>
        <authorList>
            <consortium name="The Broad Institute Genomics Platform"/>
            <consortium name="The Broad Institute Genome Sequencing Center for Infectious Disease"/>
            <person name="Wu L."/>
            <person name="Ma J."/>
        </authorList>
    </citation>
    <scope>NUCLEOTIDE SEQUENCE [LARGE SCALE GENOMIC DNA]</scope>
    <source>
        <strain evidence="3">CGMCC 1.6784</strain>
    </source>
</reference>
<sequence length="381" mass="41844">MALSQTGIRRWYLVHKWTSIVCTAFLLMFCITGLPLIFHHEIDELTRAPVLSEQTEGTASLDAVAADAVGKHPGWHNIFISYDEEEPIIYAAVGPTLTAGDDTGKLYLYDARSGEHLNAPPFDEGVMAFLLDLHAHLLMGIPGQLFLGVVGLVFLVAVISGVVVYAPFMRRLSFGTVRKDRSKRVKWLDTHNMVGIVTLGWVTVVGLTGFIITMTVPIQAIWQMDQLAEMAAPYKDAQPPEKLASVDAAVATVRNAVPDAKVSFVSWPGTQFSTTHHYMVALAGDTPLTERLINPAMVDAETGELTDVRDMPWYVQTLFLSVPLHFGDYGGLPLKIIWALLDIAAIVVLVTGLYLWLGRRRVPIEKRIAELNSGGLAEPAE</sequence>
<dbReference type="RefSeq" id="WP_188818532.1">
    <property type="nucleotide sequence ID" value="NZ_BMLK01000004.1"/>
</dbReference>
<keyword evidence="3" id="KW-1185">Reference proteome</keyword>
<keyword evidence="1" id="KW-0812">Transmembrane</keyword>